<proteinExistence type="predicted"/>
<reference evidence="1 2" key="1">
    <citation type="submission" date="2010-04" db="EMBL/GenBank/DDBJ databases">
        <title>The Genome Sequence of Escherichia coli H605.</title>
        <authorList>
            <consortium name="The Broad Institute Genome Sequencing Platform"/>
            <consortium name="The Broad Institute Genome Sequencing Center for Infectious Disease"/>
            <person name="Feldgarden M."/>
            <person name="Gordon D.M."/>
            <person name="Johnson J.R."/>
            <person name="Johnston B.D."/>
            <person name="Young S."/>
            <person name="Zeng Q."/>
            <person name="Koehrsen M."/>
            <person name="Alvarado L."/>
            <person name="Berlin A.M."/>
            <person name="Borenstein D."/>
            <person name="Chapman S.B."/>
            <person name="Chen Z."/>
            <person name="Engels R."/>
            <person name="Freedman E."/>
            <person name="Gellesch M."/>
            <person name="Goldberg J."/>
            <person name="Griggs A."/>
            <person name="Gujja S."/>
            <person name="Heilman E.R."/>
            <person name="Heiman D.I."/>
            <person name="Hepburn T.A."/>
            <person name="Howarth C."/>
            <person name="Jen D."/>
            <person name="Larson L."/>
            <person name="Mehta T."/>
            <person name="Park D."/>
            <person name="Pearson M."/>
            <person name="Richards J."/>
            <person name="Roberts A."/>
            <person name="Saif S."/>
            <person name="Shea T.D."/>
            <person name="Shenoy N."/>
            <person name="Sisk P."/>
            <person name="Stolte C."/>
            <person name="Sykes S.N."/>
            <person name="Walk T."/>
            <person name="White J."/>
            <person name="Yandava C."/>
            <person name="Haas B."/>
            <person name="Henn M.R."/>
            <person name="Nusbaum C."/>
            <person name="Birren B."/>
        </authorList>
    </citation>
    <scope>NUCLEOTIDE SEQUENCE [LARGE SCALE GENOMIC DNA]</scope>
    <source>
        <strain evidence="1 2">H605</strain>
    </source>
</reference>
<dbReference type="AlphaFoldDB" id="A0AAJ3U1N9"/>
<organism evidence="1 2">
    <name type="scientific">Escherichia coli H605</name>
    <dbReference type="NCBI Taxonomy" id="656410"/>
    <lineage>
        <taxon>Bacteria</taxon>
        <taxon>Pseudomonadati</taxon>
        <taxon>Pseudomonadota</taxon>
        <taxon>Gammaproteobacteria</taxon>
        <taxon>Enterobacterales</taxon>
        <taxon>Enterobacteriaceae</taxon>
        <taxon>Escherichia</taxon>
    </lineage>
</organism>
<evidence type="ECO:0000313" key="1">
    <source>
        <dbReference type="EMBL" id="OSL50916.1"/>
    </source>
</evidence>
<accession>A0AAJ3U1N9</accession>
<protein>
    <submittedName>
        <fullName evidence="1">Uncharacterized protein</fullName>
    </submittedName>
</protein>
<dbReference type="RefSeq" id="WP_085460339.1">
    <property type="nucleotide sequence ID" value="NZ_ADJX01000001.1"/>
</dbReference>
<name>A0AAJ3U1N9_ECOLX</name>
<evidence type="ECO:0000313" key="2">
    <source>
        <dbReference type="Proteomes" id="UP000243401"/>
    </source>
</evidence>
<dbReference type="EMBL" id="ADJX01000001">
    <property type="protein sequence ID" value="OSL50916.1"/>
    <property type="molecule type" value="Genomic_DNA"/>
</dbReference>
<gene>
    <name evidence="1" type="ORF">EATG_03443</name>
</gene>
<comment type="caution">
    <text evidence="1">The sequence shown here is derived from an EMBL/GenBank/DDBJ whole genome shotgun (WGS) entry which is preliminary data.</text>
</comment>
<dbReference type="Proteomes" id="UP000243401">
    <property type="component" value="Unassembled WGS sequence"/>
</dbReference>
<sequence length="321" mass="36530">MAYLQAFTDTEKVFAKRWLATQVAAMMGRKLEEGDWSRVYCLAKNIPDGGWSNLHIDVNYQGLGLEMKLLRIAGLRDRPLKSVCGTTLMHPAATRSIRIDDTTRDANDVMHDVFQQYAELIERRTQTVRDAAPHKTPDMRTGWLLWEDSLTEFLYFEERMIPPNPEQYTAVWNVTPAKGARKASKSLWIYDRDTKQKRYSVTTSAGIKIQPYFDVPLPSDENLCYFRVQSEPVNEEIVRMWVSASTAQALKSRLGSLDTATMNEAIFRAIEQSENNTQAPEVDEGLAVSIDISKQAHVQLAEAWETVSDEHRAQLLLKALS</sequence>